<keyword evidence="3" id="KW-0614">Plasmid</keyword>
<evidence type="ECO:0000259" key="2">
    <source>
        <dbReference type="Pfam" id="PF08327"/>
    </source>
</evidence>
<dbReference type="EMBL" id="CP016617">
    <property type="protein sequence ID" value="ANY82653.1"/>
    <property type="molecule type" value="Genomic_DNA"/>
</dbReference>
<dbReference type="Pfam" id="PF08327">
    <property type="entry name" value="AHSA1"/>
    <property type="match status" value="1"/>
</dbReference>
<name>A0A1B2ERN9_9HYPH</name>
<feature type="domain" description="Activator of Hsp90 ATPase homologue 1/2-like C-terminal" evidence="2">
    <location>
        <begin position="11"/>
        <end position="138"/>
    </location>
</feature>
<gene>
    <name evidence="3" type="ORF">BB934_30790</name>
</gene>
<dbReference type="SUPFAM" id="SSF55961">
    <property type="entry name" value="Bet v1-like"/>
    <property type="match status" value="1"/>
</dbReference>
<sequence>MTSLTIIRRIKASPEAVFAAFTDPDTIALWWGPDRGPVLLAEVDPRIGGRFHVRFRMEDGTEHGSMGTFEEYDPPHRIAMSWTWDSDPGETSRVEVSLRTIEDGTELTFVHARLPDEASRDSHEDGWNGALDKLEAIFAERRPASRG</sequence>
<accession>A0A1B2ERN9</accession>
<comment type="similarity">
    <text evidence="1">Belongs to the AHA1 family.</text>
</comment>
<evidence type="ECO:0000256" key="1">
    <source>
        <dbReference type="ARBA" id="ARBA00006817"/>
    </source>
</evidence>
<dbReference type="RefSeq" id="WP_099513758.1">
    <property type="nucleotide sequence ID" value="NZ_CP016617.1"/>
</dbReference>
<dbReference type="CDD" id="cd07814">
    <property type="entry name" value="SRPBCC_CalC_Aha1-like"/>
    <property type="match status" value="1"/>
</dbReference>
<dbReference type="Gene3D" id="3.30.530.20">
    <property type="match status" value="1"/>
</dbReference>
<organism evidence="3">
    <name type="scientific">Microvirga ossetica</name>
    <dbReference type="NCBI Taxonomy" id="1882682"/>
    <lineage>
        <taxon>Bacteria</taxon>
        <taxon>Pseudomonadati</taxon>
        <taxon>Pseudomonadota</taxon>
        <taxon>Alphaproteobacteria</taxon>
        <taxon>Hyphomicrobiales</taxon>
        <taxon>Methylobacteriaceae</taxon>
        <taxon>Microvirga</taxon>
    </lineage>
</organism>
<proteinExistence type="inferred from homology"/>
<dbReference type="AlphaFoldDB" id="A0A1B2ERN9"/>
<dbReference type="InterPro" id="IPR013538">
    <property type="entry name" value="ASHA1/2-like_C"/>
</dbReference>
<protein>
    <recommendedName>
        <fullName evidence="2">Activator of Hsp90 ATPase homologue 1/2-like C-terminal domain-containing protein</fullName>
    </recommendedName>
</protein>
<dbReference type="KEGG" id="moc:BB934_30790"/>
<reference evidence="3" key="1">
    <citation type="submission" date="2016-07" db="EMBL/GenBank/DDBJ databases">
        <title>Microvirga ossetica sp. nov. a new species of rhizobia isolated from root nodules of the legume species Vicia alpestris Steven originated from North Ossetia region in the Caucasus.</title>
        <authorList>
            <person name="Safronova V.I."/>
            <person name="Kuznetsova I.G."/>
            <person name="Sazanova A.L."/>
            <person name="Belimov A."/>
            <person name="Andronov E."/>
            <person name="Osledkin Y.S."/>
            <person name="Onishchuk O.P."/>
            <person name="Kurchak O.N."/>
            <person name="Shaposhnikov A.I."/>
            <person name="Willems A."/>
            <person name="Tikhonovich I.A."/>
        </authorList>
    </citation>
    <scope>NUCLEOTIDE SEQUENCE [LARGE SCALE GENOMIC DNA]</scope>
    <source>
        <strain evidence="3">V5/3M</strain>
        <plasmid evidence="3">unnamed1</plasmid>
    </source>
</reference>
<dbReference type="InterPro" id="IPR023393">
    <property type="entry name" value="START-like_dom_sf"/>
</dbReference>
<geneLocation type="plasmid" evidence="3">
    <name>unnamed1</name>
</geneLocation>
<dbReference type="OrthoDB" id="9805228at2"/>
<evidence type="ECO:0000313" key="3">
    <source>
        <dbReference type="EMBL" id="ANY82653.1"/>
    </source>
</evidence>